<name>A0A8S1H9Y5_9PELO</name>
<sequence length="179" mass="19578">MMPIGTSIRGTLIRLAKQSTELPRQTGEHECVAVPLAGRRALGNGGEGRGRDLEPSVGRPGLADRQRLCVPKGSLKKVLGEAHKGAMRAIMKLAVLKVCWARGAGQECILTSNIVRPPPILIIGKGMLEPSNSHFENPENAKSVNRMLILLHLRRIAISYPKSKEDAEKIHQTQEKRNS</sequence>
<organism evidence="1 2">
    <name type="scientific">Caenorhabditis auriculariae</name>
    <dbReference type="NCBI Taxonomy" id="2777116"/>
    <lineage>
        <taxon>Eukaryota</taxon>
        <taxon>Metazoa</taxon>
        <taxon>Ecdysozoa</taxon>
        <taxon>Nematoda</taxon>
        <taxon>Chromadorea</taxon>
        <taxon>Rhabditida</taxon>
        <taxon>Rhabditina</taxon>
        <taxon>Rhabditomorpha</taxon>
        <taxon>Rhabditoidea</taxon>
        <taxon>Rhabditidae</taxon>
        <taxon>Peloderinae</taxon>
        <taxon>Caenorhabditis</taxon>
    </lineage>
</organism>
<dbReference type="AlphaFoldDB" id="A0A8S1H9Y5"/>
<evidence type="ECO:0000313" key="2">
    <source>
        <dbReference type="Proteomes" id="UP000835052"/>
    </source>
</evidence>
<reference evidence="1" key="1">
    <citation type="submission" date="2020-10" db="EMBL/GenBank/DDBJ databases">
        <authorList>
            <person name="Kikuchi T."/>
        </authorList>
    </citation>
    <scope>NUCLEOTIDE SEQUENCE</scope>
    <source>
        <strain evidence="1">NKZ352</strain>
    </source>
</reference>
<proteinExistence type="predicted"/>
<gene>
    <name evidence="1" type="ORF">CAUJ_LOCUS9315</name>
</gene>
<keyword evidence="2" id="KW-1185">Reference proteome</keyword>
<accession>A0A8S1H9Y5</accession>
<protein>
    <submittedName>
        <fullName evidence="1">Uncharacterized protein</fullName>
    </submittedName>
</protein>
<dbReference type="Proteomes" id="UP000835052">
    <property type="component" value="Unassembled WGS sequence"/>
</dbReference>
<evidence type="ECO:0000313" key="1">
    <source>
        <dbReference type="EMBL" id="CAD6193396.1"/>
    </source>
</evidence>
<comment type="caution">
    <text evidence="1">The sequence shown here is derived from an EMBL/GenBank/DDBJ whole genome shotgun (WGS) entry which is preliminary data.</text>
</comment>
<dbReference type="EMBL" id="CAJGYM010000035">
    <property type="protein sequence ID" value="CAD6193396.1"/>
    <property type="molecule type" value="Genomic_DNA"/>
</dbReference>